<accession>A0A5J9TNZ9</accession>
<dbReference type="EMBL" id="RWGY01000039">
    <property type="protein sequence ID" value="TVU12598.1"/>
    <property type="molecule type" value="Genomic_DNA"/>
</dbReference>
<proteinExistence type="predicted"/>
<dbReference type="Gramene" id="TVU12598">
    <property type="protein sequence ID" value="TVU12598"/>
    <property type="gene ID" value="EJB05_46249"/>
</dbReference>
<dbReference type="Proteomes" id="UP000324897">
    <property type="component" value="Chromosome 3"/>
</dbReference>
<dbReference type="AlphaFoldDB" id="A0A5J9TNZ9"/>
<organism evidence="2 3">
    <name type="scientific">Eragrostis curvula</name>
    <name type="common">weeping love grass</name>
    <dbReference type="NCBI Taxonomy" id="38414"/>
    <lineage>
        <taxon>Eukaryota</taxon>
        <taxon>Viridiplantae</taxon>
        <taxon>Streptophyta</taxon>
        <taxon>Embryophyta</taxon>
        <taxon>Tracheophyta</taxon>
        <taxon>Spermatophyta</taxon>
        <taxon>Magnoliopsida</taxon>
        <taxon>Liliopsida</taxon>
        <taxon>Poales</taxon>
        <taxon>Poaceae</taxon>
        <taxon>PACMAD clade</taxon>
        <taxon>Chloridoideae</taxon>
        <taxon>Eragrostideae</taxon>
        <taxon>Eragrostidinae</taxon>
        <taxon>Eragrostis</taxon>
    </lineage>
</organism>
<protein>
    <submittedName>
        <fullName evidence="2">Uncharacterized protein</fullName>
    </submittedName>
</protein>
<name>A0A5J9TNZ9_9POAL</name>
<evidence type="ECO:0000313" key="2">
    <source>
        <dbReference type="EMBL" id="TVU12598.1"/>
    </source>
</evidence>
<feature type="transmembrane region" description="Helical" evidence="1">
    <location>
        <begin position="119"/>
        <end position="140"/>
    </location>
</feature>
<evidence type="ECO:0000313" key="3">
    <source>
        <dbReference type="Proteomes" id="UP000324897"/>
    </source>
</evidence>
<feature type="transmembrane region" description="Helical" evidence="1">
    <location>
        <begin position="21"/>
        <end position="40"/>
    </location>
</feature>
<gene>
    <name evidence="2" type="ORF">EJB05_46249</name>
</gene>
<keyword evidence="1" id="KW-0812">Transmembrane</keyword>
<keyword evidence="3" id="KW-1185">Reference proteome</keyword>
<comment type="caution">
    <text evidence="2">The sequence shown here is derived from an EMBL/GenBank/DDBJ whole genome shotgun (WGS) entry which is preliminary data.</text>
</comment>
<keyword evidence="1" id="KW-0472">Membrane</keyword>
<reference evidence="2 3" key="1">
    <citation type="journal article" date="2019" name="Sci. Rep.">
        <title>A high-quality genome of Eragrostis curvula grass provides insights into Poaceae evolution and supports new strategies to enhance forage quality.</title>
        <authorList>
            <person name="Carballo J."/>
            <person name="Santos B.A.C.M."/>
            <person name="Zappacosta D."/>
            <person name="Garbus I."/>
            <person name="Selva J.P."/>
            <person name="Gallo C.A."/>
            <person name="Diaz A."/>
            <person name="Albertini E."/>
            <person name="Caccamo M."/>
            <person name="Echenique V."/>
        </authorList>
    </citation>
    <scope>NUCLEOTIDE SEQUENCE [LARGE SCALE GENOMIC DNA]</scope>
    <source>
        <strain evidence="3">cv. Victoria</strain>
        <tissue evidence="2">Leaf</tissue>
    </source>
</reference>
<sequence>MPQRRVTLDEVAERPLRVRSVAKAILVTGLAAAALALFAMATTLPPADQHSSETRAKAGVLLLSAAAQVVAAELALLVPKRAVAWLACVVTCRTQCHTYPVIWRIVHCGQGHGALDLSYWIFCVLQNAALAVFNFIAIFGEEY</sequence>
<keyword evidence="1" id="KW-1133">Transmembrane helix</keyword>
<feature type="transmembrane region" description="Helical" evidence="1">
    <location>
        <begin position="60"/>
        <end position="78"/>
    </location>
</feature>
<evidence type="ECO:0000256" key="1">
    <source>
        <dbReference type="SAM" id="Phobius"/>
    </source>
</evidence>